<dbReference type="PROSITE" id="PS51387">
    <property type="entry name" value="FAD_PCMH"/>
    <property type="match status" value="1"/>
</dbReference>
<dbReference type="PANTHER" id="PTHR42973">
    <property type="entry name" value="BINDING OXIDOREDUCTASE, PUTATIVE (AFU_ORTHOLOGUE AFUA_1G17690)-RELATED"/>
    <property type="match status" value="1"/>
</dbReference>
<dbReference type="InterPro" id="IPR016166">
    <property type="entry name" value="FAD-bd_PCMH"/>
</dbReference>
<dbReference type="InterPro" id="IPR016167">
    <property type="entry name" value="FAD-bd_PCMH_sub1"/>
</dbReference>
<organism evidence="6 7">
    <name type="scientific">Elsinoe ampelina</name>
    <dbReference type="NCBI Taxonomy" id="302913"/>
    <lineage>
        <taxon>Eukaryota</taxon>
        <taxon>Fungi</taxon>
        <taxon>Dikarya</taxon>
        <taxon>Ascomycota</taxon>
        <taxon>Pezizomycotina</taxon>
        <taxon>Dothideomycetes</taxon>
        <taxon>Dothideomycetidae</taxon>
        <taxon>Myriangiales</taxon>
        <taxon>Elsinoaceae</taxon>
        <taxon>Elsinoe</taxon>
    </lineage>
</organism>
<dbReference type="InterPro" id="IPR036318">
    <property type="entry name" value="FAD-bd_PCMH-like_sf"/>
</dbReference>
<accession>A0A6A6G1Q6</accession>
<keyword evidence="7" id="KW-1185">Reference proteome</keyword>
<keyword evidence="4" id="KW-0560">Oxidoreductase</keyword>
<dbReference type="InterPro" id="IPR016169">
    <property type="entry name" value="FAD-bd_PCMH_sub2"/>
</dbReference>
<evidence type="ECO:0000256" key="3">
    <source>
        <dbReference type="ARBA" id="ARBA00022827"/>
    </source>
</evidence>
<name>A0A6A6G1Q6_9PEZI</name>
<keyword evidence="3" id="KW-0274">FAD</keyword>
<feature type="domain" description="FAD-binding PCMH-type" evidence="5">
    <location>
        <begin position="35"/>
        <end position="203"/>
    </location>
</feature>
<evidence type="ECO:0000259" key="5">
    <source>
        <dbReference type="PROSITE" id="PS51387"/>
    </source>
</evidence>
<dbReference type="Gene3D" id="3.30.465.10">
    <property type="match status" value="1"/>
</dbReference>
<sequence>MSFAAQLAAELPSIELLLPNSEHFESRRSNYSLNSRVQPAVIAIPKDATEVAALVGFAAQHSVEFTVRAGGHDIFSRQLVEGGLVIDIRELNHVSVEKAAGKAVIGGGILFEKLIEVLDQHGCVTPTGNIETQAVGYTGWATTGGYGQMAAKYGLGMDHLLSAKIVNAAGLIVEADDDTIRDIRGACGNFGVVVEATIKIYPFNKILAGNIIFESTDYANTIQKVHQGIEAMKAAGDLPDEIDVQPAYANSPFGLVFGVVFCWASPDIERGQKYLEKILSLAPVLMNQVVSCNVPGLFAAAAALAVSHAYVSARSINVRTVSQSLLDVIKRQCGLMPAALGCLVTWHELRASSPSIQEEKSLPSIFGAREPHYILEIIACAVEKEDLKAVTVWRKNFMNEVLEKAPEEVLECQWLPMTPGGELRGLEKLFGNENARFLKTLKRKKDPHNVFKHALPSLVP</sequence>
<gene>
    <name evidence="6" type="ORF">BDZ85DRAFT_285083</name>
</gene>
<dbReference type="Pfam" id="PF01565">
    <property type="entry name" value="FAD_binding_4"/>
    <property type="match status" value="1"/>
</dbReference>
<dbReference type="AlphaFoldDB" id="A0A6A6G1Q6"/>
<evidence type="ECO:0000256" key="4">
    <source>
        <dbReference type="ARBA" id="ARBA00023002"/>
    </source>
</evidence>
<evidence type="ECO:0000313" key="6">
    <source>
        <dbReference type="EMBL" id="KAF2219665.1"/>
    </source>
</evidence>
<dbReference type="GO" id="GO:0071949">
    <property type="term" value="F:FAD binding"/>
    <property type="evidence" value="ECO:0007669"/>
    <property type="project" value="InterPro"/>
</dbReference>
<keyword evidence="2" id="KW-0285">Flavoprotein</keyword>
<dbReference type="InterPro" id="IPR006094">
    <property type="entry name" value="Oxid_FAD_bind_N"/>
</dbReference>
<dbReference type="Proteomes" id="UP000799538">
    <property type="component" value="Unassembled WGS sequence"/>
</dbReference>
<reference evidence="7" key="1">
    <citation type="journal article" date="2020" name="Stud. Mycol.">
        <title>101 Dothideomycetes genomes: A test case for predicting lifestyles and emergence of pathogens.</title>
        <authorList>
            <person name="Haridas S."/>
            <person name="Albert R."/>
            <person name="Binder M."/>
            <person name="Bloem J."/>
            <person name="LaButti K."/>
            <person name="Salamov A."/>
            <person name="Andreopoulos B."/>
            <person name="Baker S."/>
            <person name="Barry K."/>
            <person name="Bills G."/>
            <person name="Bluhm B."/>
            <person name="Cannon C."/>
            <person name="Castanera R."/>
            <person name="Culley D."/>
            <person name="Daum C."/>
            <person name="Ezra D."/>
            <person name="Gonzalez J."/>
            <person name="Henrissat B."/>
            <person name="Kuo A."/>
            <person name="Liang C."/>
            <person name="Lipzen A."/>
            <person name="Lutzoni F."/>
            <person name="Magnuson J."/>
            <person name="Mondo S."/>
            <person name="Nolan M."/>
            <person name="Ohm R."/>
            <person name="Pangilinan J."/>
            <person name="Park H.-J."/>
            <person name="Ramirez L."/>
            <person name="Alfaro M."/>
            <person name="Sun H."/>
            <person name="Tritt A."/>
            <person name="Yoshinaga Y."/>
            <person name="Zwiers L.-H."/>
            <person name="Turgeon B."/>
            <person name="Goodwin S."/>
            <person name="Spatafora J."/>
            <person name="Crous P."/>
            <person name="Grigoriev I."/>
        </authorList>
    </citation>
    <scope>NUCLEOTIDE SEQUENCE [LARGE SCALE GENOMIC DNA]</scope>
    <source>
        <strain evidence="7">CECT 20119</strain>
    </source>
</reference>
<comment type="similarity">
    <text evidence="1">Belongs to the oxygen-dependent FAD-linked oxidoreductase family.</text>
</comment>
<dbReference type="InterPro" id="IPR050416">
    <property type="entry name" value="FAD-linked_Oxidoreductase"/>
</dbReference>
<dbReference type="GO" id="GO:0016491">
    <property type="term" value="F:oxidoreductase activity"/>
    <property type="evidence" value="ECO:0007669"/>
    <property type="project" value="UniProtKB-KW"/>
</dbReference>
<evidence type="ECO:0000313" key="7">
    <source>
        <dbReference type="Proteomes" id="UP000799538"/>
    </source>
</evidence>
<protein>
    <recommendedName>
        <fullName evidence="5">FAD-binding PCMH-type domain-containing protein</fullName>
    </recommendedName>
</protein>
<dbReference type="Gene3D" id="3.30.43.10">
    <property type="entry name" value="Uridine Diphospho-n-acetylenolpyruvylglucosamine Reductase, domain 2"/>
    <property type="match status" value="1"/>
</dbReference>
<evidence type="ECO:0000256" key="2">
    <source>
        <dbReference type="ARBA" id="ARBA00022630"/>
    </source>
</evidence>
<dbReference type="OrthoDB" id="415825at2759"/>
<dbReference type="SUPFAM" id="SSF56176">
    <property type="entry name" value="FAD-binding/transporter-associated domain-like"/>
    <property type="match status" value="1"/>
</dbReference>
<dbReference type="EMBL" id="ML992515">
    <property type="protein sequence ID" value="KAF2219665.1"/>
    <property type="molecule type" value="Genomic_DNA"/>
</dbReference>
<evidence type="ECO:0000256" key="1">
    <source>
        <dbReference type="ARBA" id="ARBA00005466"/>
    </source>
</evidence>
<dbReference type="Gene3D" id="3.40.462.20">
    <property type="match status" value="1"/>
</dbReference>
<dbReference type="PANTHER" id="PTHR42973:SF7">
    <property type="entry name" value="FAD-BINDING PCMH-TYPE DOMAIN-CONTAINING PROTEIN"/>
    <property type="match status" value="1"/>
</dbReference>
<proteinExistence type="inferred from homology"/>